<dbReference type="Proteomes" id="UP000011014">
    <property type="component" value="Unassembled WGS sequence"/>
</dbReference>
<proteinExistence type="inferred from homology"/>
<feature type="domain" description="EF-hand" evidence="7">
    <location>
        <begin position="60"/>
        <end position="95"/>
    </location>
</feature>
<evidence type="ECO:0000313" key="9">
    <source>
        <dbReference type="EMBL" id="CBY39556.1"/>
    </source>
</evidence>
<dbReference type="Pfam" id="PF00036">
    <property type="entry name" value="EF-hand_1"/>
    <property type="match status" value="1"/>
</dbReference>
<comment type="similarity">
    <text evidence="1">Belongs to the recoverin family.</text>
</comment>
<gene>
    <name evidence="8" type="ORF">GSOID_T00012882001</name>
    <name evidence="9" type="ORF">GSOID_T00020128001</name>
</gene>
<evidence type="ECO:0000313" key="10">
    <source>
        <dbReference type="Proteomes" id="UP000001307"/>
    </source>
</evidence>
<protein>
    <recommendedName>
        <fullName evidence="7">EF-hand domain-containing protein</fullName>
    </recommendedName>
</protein>
<keyword evidence="5" id="KW-0106">Calcium</keyword>
<dbReference type="EMBL" id="FN655571">
    <property type="protein sequence ID" value="CBY39556.1"/>
    <property type="molecule type" value="Genomic_DNA"/>
</dbReference>
<evidence type="ECO:0000256" key="2">
    <source>
        <dbReference type="ARBA" id="ARBA00022707"/>
    </source>
</evidence>
<dbReference type="InterPro" id="IPR002048">
    <property type="entry name" value="EF_hand_dom"/>
</dbReference>
<dbReference type="PANTHER" id="PTHR23055">
    <property type="entry name" value="CALCIUM BINDING PROTEINS"/>
    <property type="match status" value="1"/>
</dbReference>
<dbReference type="Proteomes" id="UP000001307">
    <property type="component" value="Unassembled WGS sequence"/>
</dbReference>
<evidence type="ECO:0000313" key="8">
    <source>
        <dbReference type="EMBL" id="CBY24713.1"/>
    </source>
</evidence>
<dbReference type="Pfam" id="PF13499">
    <property type="entry name" value="EF-hand_7"/>
    <property type="match status" value="1"/>
</dbReference>
<reference evidence="8" key="1">
    <citation type="journal article" date="2010" name="Science">
        <title>Plasticity of animal genome architecture unmasked by rapid evolution of a pelagic tunicate.</title>
        <authorList>
            <person name="Denoeud F."/>
            <person name="Henriet S."/>
            <person name="Mungpakdee S."/>
            <person name="Aury J.M."/>
            <person name="Da Silva C."/>
            <person name="Brinkmann H."/>
            <person name="Mikhaleva J."/>
            <person name="Olsen L.C."/>
            <person name="Jubin C."/>
            <person name="Canestro C."/>
            <person name="Bouquet J.M."/>
            <person name="Danks G."/>
            <person name="Poulain J."/>
            <person name="Campsteijn C."/>
            <person name="Adamski M."/>
            <person name="Cross I."/>
            <person name="Yadetie F."/>
            <person name="Muffato M."/>
            <person name="Louis A."/>
            <person name="Butcher S."/>
            <person name="Tsagkogeorga G."/>
            <person name="Konrad A."/>
            <person name="Singh S."/>
            <person name="Jensen M.F."/>
            <person name="Cong E.H."/>
            <person name="Eikeseth-Otteraa H."/>
            <person name="Noel B."/>
            <person name="Anthouard V."/>
            <person name="Porcel B.M."/>
            <person name="Kachouri-Lafond R."/>
            <person name="Nishino A."/>
            <person name="Ugolini M."/>
            <person name="Chourrout P."/>
            <person name="Nishida H."/>
            <person name="Aasland R."/>
            <person name="Huzurbazar S."/>
            <person name="Westhof E."/>
            <person name="Delsuc F."/>
            <person name="Lehrach H."/>
            <person name="Reinhardt R."/>
            <person name="Weissenbach J."/>
            <person name="Roy S.W."/>
            <person name="Artiguenave F."/>
            <person name="Postlethwait J.H."/>
            <person name="Manak J.R."/>
            <person name="Thompson E.M."/>
            <person name="Jaillon O."/>
            <person name="Du Pasquier L."/>
            <person name="Boudinot P."/>
            <person name="Liberles D.A."/>
            <person name="Volff J.N."/>
            <person name="Philippe H."/>
            <person name="Lenhard B."/>
            <person name="Roest Crollius H."/>
            <person name="Wincker P."/>
            <person name="Chourrout D."/>
        </authorList>
    </citation>
    <scope>NUCLEOTIDE SEQUENCE [LARGE SCALE GENOMIC DNA]</scope>
</reference>
<evidence type="ECO:0000256" key="4">
    <source>
        <dbReference type="ARBA" id="ARBA00022737"/>
    </source>
</evidence>
<dbReference type="AlphaFoldDB" id="E4XJS7"/>
<dbReference type="PROSITE" id="PS50222">
    <property type="entry name" value="EF_HAND_2"/>
    <property type="match status" value="2"/>
</dbReference>
<dbReference type="EMBL" id="FN653062">
    <property type="protein sequence ID" value="CBY24713.1"/>
    <property type="molecule type" value="Genomic_DNA"/>
</dbReference>
<evidence type="ECO:0000256" key="1">
    <source>
        <dbReference type="ARBA" id="ARBA00006049"/>
    </source>
</evidence>
<dbReference type="SMART" id="SM00054">
    <property type="entry name" value="EFh"/>
    <property type="match status" value="2"/>
</dbReference>
<dbReference type="PRINTS" id="PR00450">
    <property type="entry name" value="RECOVERIN"/>
</dbReference>
<organism evidence="8">
    <name type="scientific">Oikopleura dioica</name>
    <name type="common">Tunicate</name>
    <dbReference type="NCBI Taxonomy" id="34765"/>
    <lineage>
        <taxon>Eukaryota</taxon>
        <taxon>Metazoa</taxon>
        <taxon>Chordata</taxon>
        <taxon>Tunicata</taxon>
        <taxon>Appendicularia</taxon>
        <taxon>Copelata</taxon>
        <taxon>Oikopleuridae</taxon>
        <taxon>Oikopleura</taxon>
    </lineage>
</organism>
<dbReference type="InterPro" id="IPR028846">
    <property type="entry name" value="Recoverin"/>
</dbReference>
<dbReference type="SUPFAM" id="SSF47473">
    <property type="entry name" value="EF-hand"/>
    <property type="match status" value="1"/>
</dbReference>
<keyword evidence="3" id="KW-0479">Metal-binding</keyword>
<dbReference type="Gene3D" id="1.10.238.10">
    <property type="entry name" value="EF-hand"/>
    <property type="match status" value="1"/>
</dbReference>
<evidence type="ECO:0000256" key="6">
    <source>
        <dbReference type="ARBA" id="ARBA00023288"/>
    </source>
</evidence>
<dbReference type="OrthoDB" id="191686at2759"/>
<name>E4XJS7_OIKDI</name>
<keyword evidence="2" id="KW-0519">Myristate</keyword>
<keyword evidence="4" id="KW-0677">Repeat</keyword>
<accession>E4XJS7</accession>
<evidence type="ECO:0000256" key="5">
    <source>
        <dbReference type="ARBA" id="ARBA00022837"/>
    </source>
</evidence>
<dbReference type="PROSITE" id="PS00018">
    <property type="entry name" value="EF_HAND_1"/>
    <property type="match status" value="2"/>
</dbReference>
<dbReference type="PANTHER" id="PTHR23055:SF178">
    <property type="entry name" value="NEUROCALCIN HOMOLOG"/>
    <property type="match status" value="1"/>
</dbReference>
<feature type="domain" description="EF-hand" evidence="7">
    <location>
        <begin position="97"/>
        <end position="130"/>
    </location>
</feature>
<dbReference type="InterPro" id="IPR011992">
    <property type="entry name" value="EF-hand-dom_pair"/>
</dbReference>
<keyword evidence="10" id="KW-1185">Reference proteome</keyword>
<dbReference type="GO" id="GO:0005509">
    <property type="term" value="F:calcium ion binding"/>
    <property type="evidence" value="ECO:0007669"/>
    <property type="project" value="InterPro"/>
</dbReference>
<evidence type="ECO:0000256" key="3">
    <source>
        <dbReference type="ARBA" id="ARBA00022723"/>
    </source>
</evidence>
<sequence>MGNKQSNLSRKKLKRISVKTDYSFAEIDHLYRGFRKDCPHGTIKKAEFMKIFANIFPNGEPEDFAQIVFNAYDRDRNGSIDFEEFICAMSLSRCNFERKLKWIFNLFDADGNGKVDKSEVQGVLLSISKINSKISEEQMIRNTQKMFAGIKNSEISFADFQKMAENDSGLFAMK</sequence>
<evidence type="ECO:0000259" key="7">
    <source>
        <dbReference type="PROSITE" id="PS50222"/>
    </source>
</evidence>
<dbReference type="InParanoid" id="E4XJS7"/>
<keyword evidence="6" id="KW-0449">Lipoprotein</keyword>
<dbReference type="CDD" id="cd00051">
    <property type="entry name" value="EFh"/>
    <property type="match status" value="2"/>
</dbReference>
<dbReference type="InterPro" id="IPR018247">
    <property type="entry name" value="EF_Hand_1_Ca_BS"/>
</dbReference>